<accession>A0A2W1EHS0</accession>
<sequence>MADVDGRQLKCYFCDDDQLYDRRERHDFIRLLNNTTKFVRNFSHNPPYHHVLLVSPL</sequence>
<keyword evidence="2" id="KW-1185">Reference proteome</keyword>
<name>A0A2W1EHS0_9PLEO</name>
<evidence type="ECO:0000313" key="2">
    <source>
        <dbReference type="Proteomes" id="UP000249757"/>
    </source>
</evidence>
<dbReference type="AlphaFoldDB" id="A0A2W1EHS0"/>
<gene>
    <name evidence="1" type="ORF">Ptr86124_003155</name>
</gene>
<reference evidence="2" key="1">
    <citation type="journal article" date="2022" name="Microb. Genom.">
        <title>A global pangenome for the wheat fungal pathogen Pyrenophora tritici-repentis and prediction of effector protein structural homology.</title>
        <authorList>
            <person name="Moolhuijzen P.M."/>
            <person name="See P.T."/>
            <person name="Shi G."/>
            <person name="Powell H.R."/>
            <person name="Cockram J."/>
            <person name="Jorgensen L.N."/>
            <person name="Benslimane H."/>
            <person name="Strelkov S.E."/>
            <person name="Turner J."/>
            <person name="Liu Z."/>
            <person name="Moffat C.S."/>
        </authorList>
    </citation>
    <scope>NUCLEOTIDE SEQUENCE [LARGE SCALE GENOMIC DNA]</scope>
</reference>
<dbReference type="Proteomes" id="UP000249757">
    <property type="component" value="Unassembled WGS sequence"/>
</dbReference>
<evidence type="ECO:0000313" key="1">
    <source>
        <dbReference type="EMBL" id="KAI1517854.1"/>
    </source>
</evidence>
<protein>
    <submittedName>
        <fullName evidence="1">Uncharacterized protein</fullName>
    </submittedName>
</protein>
<comment type="caution">
    <text evidence="1">The sequence shown here is derived from an EMBL/GenBank/DDBJ whole genome shotgun (WGS) entry which is preliminary data.</text>
</comment>
<organism evidence="1 2">
    <name type="scientific">Pyrenophora tritici-repentis</name>
    <dbReference type="NCBI Taxonomy" id="45151"/>
    <lineage>
        <taxon>Eukaryota</taxon>
        <taxon>Fungi</taxon>
        <taxon>Dikarya</taxon>
        <taxon>Ascomycota</taxon>
        <taxon>Pezizomycotina</taxon>
        <taxon>Dothideomycetes</taxon>
        <taxon>Pleosporomycetidae</taxon>
        <taxon>Pleosporales</taxon>
        <taxon>Pleosporineae</taxon>
        <taxon>Pleosporaceae</taxon>
        <taxon>Pyrenophora</taxon>
    </lineage>
</organism>
<proteinExistence type="predicted"/>
<dbReference type="EMBL" id="NRDI02000003">
    <property type="protein sequence ID" value="KAI1517854.1"/>
    <property type="molecule type" value="Genomic_DNA"/>
</dbReference>